<accession>A0A2P4YAH0</accession>
<keyword evidence="2" id="KW-1185">Reference proteome</keyword>
<name>A0A2P4YAH0_9STRA</name>
<organism evidence="1 2">
    <name type="scientific">Phytophthora palmivora</name>
    <dbReference type="NCBI Taxonomy" id="4796"/>
    <lineage>
        <taxon>Eukaryota</taxon>
        <taxon>Sar</taxon>
        <taxon>Stramenopiles</taxon>
        <taxon>Oomycota</taxon>
        <taxon>Peronosporomycetes</taxon>
        <taxon>Peronosporales</taxon>
        <taxon>Peronosporaceae</taxon>
        <taxon>Phytophthora</taxon>
    </lineage>
</organism>
<sequence length="161" mass="18531">MTGATRVKRAVYALMMANLRNDVELGLLDPQQELQRLYPKRRITTSHASTTHKNVPDRRQPPFLLAFGLLLLHVVCLKPMRLSPTLDWFVTVMGMHTPNGICTKRIEWLMVPTMNLAMWRPCQTEMPENTCLRVGRYTACQQYSSYAIKSIISQEYNMANS</sequence>
<dbReference type="EMBL" id="NCKW01004389">
    <property type="protein sequence ID" value="POM74817.1"/>
    <property type="molecule type" value="Genomic_DNA"/>
</dbReference>
<protein>
    <submittedName>
        <fullName evidence="1">Uncharacterized protein</fullName>
    </submittedName>
</protein>
<dbReference type="OrthoDB" id="127577at2759"/>
<comment type="caution">
    <text evidence="1">The sequence shown here is derived from an EMBL/GenBank/DDBJ whole genome shotgun (WGS) entry which is preliminary data.</text>
</comment>
<proteinExistence type="predicted"/>
<evidence type="ECO:0000313" key="1">
    <source>
        <dbReference type="EMBL" id="POM74817.1"/>
    </source>
</evidence>
<gene>
    <name evidence="1" type="ORF">PHPALM_8163</name>
</gene>
<dbReference type="Proteomes" id="UP000237271">
    <property type="component" value="Unassembled WGS sequence"/>
</dbReference>
<dbReference type="AlphaFoldDB" id="A0A2P4YAH0"/>
<reference evidence="1 2" key="1">
    <citation type="journal article" date="2017" name="Genome Biol. Evol.">
        <title>Phytophthora megakarya and P. palmivora, closely related causal agents of cacao black pod rot, underwent increases in genome sizes and gene numbers by different mechanisms.</title>
        <authorList>
            <person name="Ali S.S."/>
            <person name="Shao J."/>
            <person name="Lary D.J."/>
            <person name="Kronmiller B."/>
            <person name="Shen D."/>
            <person name="Strem M.D."/>
            <person name="Amoako-Attah I."/>
            <person name="Akrofi A.Y."/>
            <person name="Begoude B.A."/>
            <person name="Ten Hoopen G.M."/>
            <person name="Coulibaly K."/>
            <person name="Kebe B.I."/>
            <person name="Melnick R.L."/>
            <person name="Guiltinan M.J."/>
            <person name="Tyler B.M."/>
            <person name="Meinhardt L.W."/>
            <person name="Bailey B.A."/>
        </authorList>
    </citation>
    <scope>NUCLEOTIDE SEQUENCE [LARGE SCALE GENOMIC DNA]</scope>
    <source>
        <strain evidence="2">sbr112.9</strain>
    </source>
</reference>
<evidence type="ECO:0000313" key="2">
    <source>
        <dbReference type="Proteomes" id="UP000237271"/>
    </source>
</evidence>